<reference evidence="1 2" key="1">
    <citation type="submission" date="2018-11" db="EMBL/GenBank/DDBJ databases">
        <title>Draft genome sequence of Ferruginibacter sp. BO-59.</title>
        <authorList>
            <person name="Im W.T."/>
        </authorList>
    </citation>
    <scope>NUCLEOTIDE SEQUENCE [LARGE SCALE GENOMIC DNA]</scope>
    <source>
        <strain evidence="1 2">BO-59</strain>
    </source>
</reference>
<dbReference type="EMBL" id="RJJR01000005">
    <property type="protein sequence ID" value="RNI37496.1"/>
    <property type="molecule type" value="Genomic_DNA"/>
</dbReference>
<evidence type="ECO:0000313" key="2">
    <source>
        <dbReference type="Proteomes" id="UP000267223"/>
    </source>
</evidence>
<proteinExistence type="predicted"/>
<evidence type="ECO:0000313" key="1">
    <source>
        <dbReference type="EMBL" id="RNI37496.1"/>
    </source>
</evidence>
<keyword evidence="2" id="KW-1185">Reference proteome</keyword>
<dbReference type="AlphaFoldDB" id="A0A3M9NI96"/>
<evidence type="ECO:0008006" key="3">
    <source>
        <dbReference type="Google" id="ProtNLM"/>
    </source>
</evidence>
<organism evidence="1 2">
    <name type="scientific">Hanamia caeni</name>
    <dbReference type="NCBI Taxonomy" id="2294116"/>
    <lineage>
        <taxon>Bacteria</taxon>
        <taxon>Pseudomonadati</taxon>
        <taxon>Bacteroidota</taxon>
        <taxon>Chitinophagia</taxon>
        <taxon>Chitinophagales</taxon>
        <taxon>Chitinophagaceae</taxon>
        <taxon>Hanamia</taxon>
    </lineage>
</organism>
<comment type="caution">
    <text evidence="1">The sequence shown here is derived from an EMBL/GenBank/DDBJ whole genome shotgun (WGS) entry which is preliminary data.</text>
</comment>
<name>A0A3M9NI96_9BACT</name>
<dbReference type="SUPFAM" id="SSF52266">
    <property type="entry name" value="SGNH hydrolase"/>
    <property type="match status" value="1"/>
</dbReference>
<gene>
    <name evidence="1" type="ORF">EFY79_08870</name>
</gene>
<accession>A0A3M9NI96</accession>
<sequence>MKYYYFKIKSGTLSDITFAIDSTKAETLVFGSSHANHDYVPDVFRNRLHTSFYNCGSDATGLVYEAALLNAITARYKPKRILLDILPYEFSLDESDRLSKLLPYKDNPRIYPYLAQISPYEHIKLLSQSYPFNSLVTSVIIRNLRNNKQEASPAGYSPLTGTIDYPDTSVLQEKSKIIYKKVAIFDNLLKRLDQLEIPVYVIISPLYIRSAQTESEKITSKFCERYKNIHFVSFINDPKYLQNDEWFKDFGHLNNDGATKFSHELSSYIINEETNNK</sequence>
<protein>
    <recommendedName>
        <fullName evidence="3">SGNH/GDSL hydrolase family protein</fullName>
    </recommendedName>
</protein>
<dbReference type="Proteomes" id="UP000267223">
    <property type="component" value="Unassembled WGS sequence"/>
</dbReference>